<evidence type="ECO:0000313" key="3">
    <source>
        <dbReference type="Proteomes" id="UP000828390"/>
    </source>
</evidence>
<proteinExistence type="predicted"/>
<protein>
    <submittedName>
        <fullName evidence="2">Uncharacterized protein</fullName>
    </submittedName>
</protein>
<feature type="compositionally biased region" description="Low complexity" evidence="1">
    <location>
        <begin position="36"/>
        <end position="50"/>
    </location>
</feature>
<reference evidence="2" key="1">
    <citation type="journal article" date="2019" name="bioRxiv">
        <title>The Genome of the Zebra Mussel, Dreissena polymorpha: A Resource for Invasive Species Research.</title>
        <authorList>
            <person name="McCartney M.A."/>
            <person name="Auch B."/>
            <person name="Kono T."/>
            <person name="Mallez S."/>
            <person name="Zhang Y."/>
            <person name="Obille A."/>
            <person name="Becker A."/>
            <person name="Abrahante J.E."/>
            <person name="Garbe J."/>
            <person name="Badalamenti J.P."/>
            <person name="Herman A."/>
            <person name="Mangelson H."/>
            <person name="Liachko I."/>
            <person name="Sullivan S."/>
            <person name="Sone E.D."/>
            <person name="Koren S."/>
            <person name="Silverstein K.A.T."/>
            <person name="Beckman K.B."/>
            <person name="Gohl D.M."/>
        </authorList>
    </citation>
    <scope>NUCLEOTIDE SEQUENCE</scope>
    <source>
        <strain evidence="2">Duluth1</strain>
        <tissue evidence="2">Whole animal</tissue>
    </source>
</reference>
<name>A0A9D4KL99_DREPO</name>
<keyword evidence="3" id="KW-1185">Reference proteome</keyword>
<feature type="region of interest" description="Disordered" evidence="1">
    <location>
        <begin position="1"/>
        <end position="50"/>
    </location>
</feature>
<organism evidence="2 3">
    <name type="scientific">Dreissena polymorpha</name>
    <name type="common">Zebra mussel</name>
    <name type="synonym">Mytilus polymorpha</name>
    <dbReference type="NCBI Taxonomy" id="45954"/>
    <lineage>
        <taxon>Eukaryota</taxon>
        <taxon>Metazoa</taxon>
        <taxon>Spiralia</taxon>
        <taxon>Lophotrochozoa</taxon>
        <taxon>Mollusca</taxon>
        <taxon>Bivalvia</taxon>
        <taxon>Autobranchia</taxon>
        <taxon>Heteroconchia</taxon>
        <taxon>Euheterodonta</taxon>
        <taxon>Imparidentia</taxon>
        <taxon>Neoheterodontei</taxon>
        <taxon>Myida</taxon>
        <taxon>Dreissenoidea</taxon>
        <taxon>Dreissenidae</taxon>
        <taxon>Dreissena</taxon>
    </lineage>
</organism>
<evidence type="ECO:0000313" key="2">
    <source>
        <dbReference type="EMBL" id="KAH3842000.1"/>
    </source>
</evidence>
<dbReference type="EMBL" id="JAIWYP010000004">
    <property type="protein sequence ID" value="KAH3842000.1"/>
    <property type="molecule type" value="Genomic_DNA"/>
</dbReference>
<reference evidence="2" key="2">
    <citation type="submission" date="2020-11" db="EMBL/GenBank/DDBJ databases">
        <authorList>
            <person name="McCartney M.A."/>
            <person name="Auch B."/>
            <person name="Kono T."/>
            <person name="Mallez S."/>
            <person name="Becker A."/>
            <person name="Gohl D.M."/>
            <person name="Silverstein K.A.T."/>
            <person name="Koren S."/>
            <person name="Bechman K.B."/>
            <person name="Herman A."/>
            <person name="Abrahante J.E."/>
            <person name="Garbe J."/>
        </authorList>
    </citation>
    <scope>NUCLEOTIDE SEQUENCE</scope>
    <source>
        <strain evidence="2">Duluth1</strain>
        <tissue evidence="2">Whole animal</tissue>
    </source>
</reference>
<sequence>MADDTMNGISRGEPRGEPERKVSKGKAPAKKTSTVLDTPSNTTSNTNNDLNNNIIMECLKNIQQSQTTLINRIEATENCSYEYDSGDYFDNEEIDNFDEAGRLVNEV</sequence>
<dbReference type="AlphaFoldDB" id="A0A9D4KL99"/>
<comment type="caution">
    <text evidence="2">The sequence shown here is derived from an EMBL/GenBank/DDBJ whole genome shotgun (WGS) entry which is preliminary data.</text>
</comment>
<evidence type="ECO:0000256" key="1">
    <source>
        <dbReference type="SAM" id="MobiDB-lite"/>
    </source>
</evidence>
<gene>
    <name evidence="2" type="ORF">DPMN_115488</name>
</gene>
<feature type="compositionally biased region" description="Basic and acidic residues" evidence="1">
    <location>
        <begin position="12"/>
        <end position="22"/>
    </location>
</feature>
<accession>A0A9D4KL99</accession>
<dbReference type="Proteomes" id="UP000828390">
    <property type="component" value="Unassembled WGS sequence"/>
</dbReference>